<dbReference type="Gene3D" id="3.40.50.1970">
    <property type="match status" value="1"/>
</dbReference>
<dbReference type="PROSITE" id="PS00913">
    <property type="entry name" value="ADH_IRON_1"/>
    <property type="match status" value="1"/>
</dbReference>
<protein>
    <submittedName>
        <fullName evidence="7">Iron-containing alcohol dehydrogenase family protein</fullName>
    </submittedName>
</protein>
<evidence type="ECO:0000256" key="2">
    <source>
        <dbReference type="ARBA" id="ARBA00022723"/>
    </source>
</evidence>
<keyword evidence="4" id="KW-0862">Zinc</keyword>
<dbReference type="AlphaFoldDB" id="A0A417Z0H2"/>
<dbReference type="OrthoDB" id="5198708at2"/>
<feature type="binding site" evidence="4">
    <location>
        <position position="255"/>
    </location>
    <ligand>
        <name>glycerol</name>
        <dbReference type="ChEBI" id="CHEBI:17754"/>
    </ligand>
</feature>
<keyword evidence="5" id="KW-0520">NAD</keyword>
<proteinExistence type="inferred from homology"/>
<evidence type="ECO:0000256" key="5">
    <source>
        <dbReference type="PIRSR" id="PIRSR000112-3"/>
    </source>
</evidence>
<dbReference type="InterPro" id="IPR016205">
    <property type="entry name" value="Glycerol_DH"/>
</dbReference>
<evidence type="ECO:0000259" key="6">
    <source>
        <dbReference type="Pfam" id="PF00465"/>
    </source>
</evidence>
<dbReference type="PIRSF" id="PIRSF000112">
    <property type="entry name" value="Glycerol_dehydrogenase"/>
    <property type="match status" value="1"/>
</dbReference>
<keyword evidence="8" id="KW-1185">Reference proteome</keyword>
<evidence type="ECO:0000256" key="3">
    <source>
        <dbReference type="ARBA" id="ARBA00023002"/>
    </source>
</evidence>
<keyword evidence="3" id="KW-0560">Oxidoreductase</keyword>
<reference evidence="7 8" key="1">
    <citation type="journal article" date="2017" name="Int. J. Syst. Evol. Microbiol.">
        <title>Bacillus notoginsengisoli sp. nov., a novel bacterium isolated from the rhizosphere of Panax notoginseng.</title>
        <authorList>
            <person name="Zhang M.Y."/>
            <person name="Cheng J."/>
            <person name="Cai Y."/>
            <person name="Zhang T.Y."/>
            <person name="Wu Y.Y."/>
            <person name="Manikprabhu D."/>
            <person name="Li W.J."/>
            <person name="Zhang Y.X."/>
        </authorList>
    </citation>
    <scope>NUCLEOTIDE SEQUENCE [LARGE SCALE GENOMIC DNA]</scope>
    <source>
        <strain evidence="7 8">JCM 30743</strain>
    </source>
</reference>
<evidence type="ECO:0000256" key="4">
    <source>
        <dbReference type="PIRSR" id="PIRSR000112-1"/>
    </source>
</evidence>
<name>A0A417Z0H2_9BACI</name>
<keyword evidence="2 4" id="KW-0479">Metal-binding</keyword>
<feature type="binding site" evidence="5">
    <location>
        <begin position="116"/>
        <end position="119"/>
    </location>
    <ligand>
        <name>NAD(+)</name>
        <dbReference type="ChEBI" id="CHEBI:57540"/>
    </ligand>
</feature>
<feature type="binding site" evidence="5">
    <location>
        <begin position="94"/>
        <end position="98"/>
    </location>
    <ligand>
        <name>NAD(+)</name>
        <dbReference type="ChEBI" id="CHEBI:57540"/>
    </ligand>
</feature>
<dbReference type="CDD" id="cd08172">
    <property type="entry name" value="GlyDH-like"/>
    <property type="match status" value="1"/>
</dbReference>
<dbReference type="EMBL" id="QWEG01000001">
    <property type="protein sequence ID" value="RHW43448.1"/>
    <property type="molecule type" value="Genomic_DNA"/>
</dbReference>
<feature type="binding site" evidence="5">
    <location>
        <position position="125"/>
    </location>
    <ligand>
        <name>NAD(+)</name>
        <dbReference type="ChEBI" id="CHEBI:57540"/>
    </ligand>
</feature>
<dbReference type="InterPro" id="IPR001670">
    <property type="entry name" value="ADH_Fe/GldA"/>
</dbReference>
<dbReference type="RefSeq" id="WP_118919056.1">
    <property type="nucleotide sequence ID" value="NZ_QWEG01000001.1"/>
</dbReference>
<feature type="domain" description="Alcohol dehydrogenase iron-type/glycerol dehydrogenase GldA" evidence="6">
    <location>
        <begin position="10"/>
        <end position="154"/>
    </location>
</feature>
<comment type="caution">
    <text evidence="7">The sequence shown here is derived from an EMBL/GenBank/DDBJ whole genome shotgun (WGS) entry which is preliminary data.</text>
</comment>
<dbReference type="GO" id="GO:0046872">
    <property type="term" value="F:metal ion binding"/>
    <property type="evidence" value="ECO:0007669"/>
    <property type="project" value="UniProtKB-KW"/>
</dbReference>
<dbReference type="PANTHER" id="PTHR43616:SF3">
    <property type="entry name" value="HYDROXYCARBOXYLATE DEHYDROGENASE A"/>
    <property type="match status" value="1"/>
</dbReference>
<feature type="binding site" evidence="4">
    <location>
        <position position="272"/>
    </location>
    <ligand>
        <name>glycerol</name>
        <dbReference type="ChEBI" id="CHEBI:17754"/>
    </ligand>
</feature>
<dbReference type="InterPro" id="IPR018211">
    <property type="entry name" value="ADH_Fe_CS"/>
</dbReference>
<evidence type="ECO:0000313" key="7">
    <source>
        <dbReference type="EMBL" id="RHW43448.1"/>
    </source>
</evidence>
<feature type="binding site" evidence="5">
    <location>
        <position position="131"/>
    </location>
    <ligand>
        <name>NAD(+)</name>
        <dbReference type="ChEBI" id="CHEBI:57540"/>
    </ligand>
</feature>
<evidence type="ECO:0000313" key="8">
    <source>
        <dbReference type="Proteomes" id="UP000284416"/>
    </source>
</evidence>
<dbReference type="PANTHER" id="PTHR43616">
    <property type="entry name" value="GLYCEROL DEHYDROGENASE"/>
    <property type="match status" value="1"/>
</dbReference>
<dbReference type="Pfam" id="PF00465">
    <property type="entry name" value="Fe-ADH"/>
    <property type="match status" value="1"/>
</dbReference>
<dbReference type="SUPFAM" id="SSF56796">
    <property type="entry name" value="Dehydroquinate synthase-like"/>
    <property type="match status" value="1"/>
</dbReference>
<dbReference type="Gene3D" id="1.20.1090.10">
    <property type="entry name" value="Dehydroquinate synthase-like - alpha domain"/>
    <property type="match status" value="1"/>
</dbReference>
<dbReference type="GO" id="GO:0016614">
    <property type="term" value="F:oxidoreductase activity, acting on CH-OH group of donors"/>
    <property type="evidence" value="ECO:0007669"/>
    <property type="project" value="InterPro"/>
</dbReference>
<comment type="similarity">
    <text evidence="1">Belongs to the iron-containing alcohol dehydrogenase family.</text>
</comment>
<comment type="cofactor">
    <cofactor evidence="4">
        <name>Zn(2+)</name>
        <dbReference type="ChEBI" id="CHEBI:29105"/>
    </cofactor>
    <text evidence="4">Binds 1 zinc ion per subunit.</text>
</comment>
<organism evidence="7 8">
    <name type="scientific">Neobacillus notoginsengisoli</name>
    <dbReference type="NCBI Taxonomy" id="1578198"/>
    <lineage>
        <taxon>Bacteria</taxon>
        <taxon>Bacillati</taxon>
        <taxon>Bacillota</taxon>
        <taxon>Bacilli</taxon>
        <taxon>Bacillales</taxon>
        <taxon>Bacillaceae</taxon>
        <taxon>Neobacillus</taxon>
    </lineage>
</organism>
<sequence>MKTITVHGAPSEYILLEGILDQLEAKCLERGFQKVLIVHGVKSWQAAAPFWPVFTKVKVEEYQYHGENSFSEINAISTVVNNGHFDAVIGVGGGKVLDLAKSVSHTTHTQAVLIPTLPSNCSPWTPVSVVYDDTGTFARFDIYPISASLVLVEPRILLLAPLNMLIAGIADTLAKWYEADVQLAEIKNKSIPLEICTYTAKRCKDVLLEHSEGALQAAKSSVLNDDFIKVTEAIIMLGGMVGGFGDHYGRVAGAHSIHNGLTALKETHQALHGEKVAYGILVQLVLENKWEEIKDLIPFYRKLGLPMSLSELGVQHINEETISSVAKKSVARGESIHVIPGEMTADAVSKAITELETYIQSRYSYN</sequence>
<evidence type="ECO:0000256" key="1">
    <source>
        <dbReference type="ARBA" id="ARBA00007358"/>
    </source>
</evidence>
<gene>
    <name evidence="7" type="ORF">D1B31_01955</name>
</gene>
<accession>A0A417Z0H2</accession>
<dbReference type="Proteomes" id="UP000284416">
    <property type="component" value="Unassembled WGS sequence"/>
</dbReference>
<feature type="binding site" evidence="4">
    <location>
        <position position="171"/>
    </location>
    <ligand>
        <name>glycerol</name>
        <dbReference type="ChEBI" id="CHEBI:17754"/>
    </ligand>
</feature>